<feature type="transmembrane region" description="Helical" evidence="1">
    <location>
        <begin position="42"/>
        <end position="65"/>
    </location>
</feature>
<feature type="transmembrane region" description="Helical" evidence="1">
    <location>
        <begin position="15"/>
        <end position="36"/>
    </location>
</feature>
<evidence type="ECO:0008006" key="4">
    <source>
        <dbReference type="Google" id="ProtNLM"/>
    </source>
</evidence>
<keyword evidence="1" id="KW-0472">Membrane</keyword>
<protein>
    <recommendedName>
        <fullName evidence="4">HdeD family acid-resistance protein</fullName>
    </recommendedName>
</protein>
<evidence type="ECO:0000313" key="2">
    <source>
        <dbReference type="EMBL" id="QMU98140.1"/>
    </source>
</evidence>
<accession>A0A7D8AAN1</accession>
<organism evidence="2 3">
    <name type="scientific">Microbacterium esteraromaticum</name>
    <dbReference type="NCBI Taxonomy" id="57043"/>
    <lineage>
        <taxon>Bacteria</taxon>
        <taxon>Bacillati</taxon>
        <taxon>Actinomycetota</taxon>
        <taxon>Actinomycetes</taxon>
        <taxon>Micrococcales</taxon>
        <taxon>Microbacteriaceae</taxon>
        <taxon>Microbacterium</taxon>
    </lineage>
</organism>
<keyword evidence="1" id="KW-1133">Transmembrane helix</keyword>
<dbReference type="PANTHER" id="PTHR34989:SF1">
    <property type="entry name" value="PROTEIN HDED"/>
    <property type="match status" value="1"/>
</dbReference>
<reference evidence="2 3" key="1">
    <citation type="journal article" date="2020" name="Front. Microbiol.">
        <title>Design of Bacterial Strain-Specific qPCR Assays Using NGS Data and Publicly Available Resources and Its Application to Track Biocontrol Strains.</title>
        <authorList>
            <person name="Hernandez I."/>
            <person name="Sant C."/>
            <person name="Martinez R."/>
            <person name="Fernandez C."/>
        </authorList>
    </citation>
    <scope>NUCLEOTIDE SEQUENCE [LARGE SCALE GENOMIC DNA]</scope>
    <source>
        <strain evidence="2 3">B24</strain>
    </source>
</reference>
<feature type="transmembrane region" description="Helical" evidence="1">
    <location>
        <begin position="102"/>
        <end position="125"/>
    </location>
</feature>
<feature type="transmembrane region" description="Helical" evidence="1">
    <location>
        <begin position="132"/>
        <end position="151"/>
    </location>
</feature>
<feature type="transmembrane region" description="Helical" evidence="1">
    <location>
        <begin position="77"/>
        <end position="96"/>
    </location>
</feature>
<name>A0A7D8AAN1_9MICO</name>
<dbReference type="GO" id="GO:0005886">
    <property type="term" value="C:plasma membrane"/>
    <property type="evidence" value="ECO:0007669"/>
    <property type="project" value="TreeGrafter"/>
</dbReference>
<sequence length="194" mass="19985">MTAPRITEPGFLRSIRLFLGIAGAITLIAGLVLLIWPAKSAVIVTGIFASYLIVGGLIYLGLAVFSGRGGGWVRAGHVALGLLYIATGVIAFANLGAATVTLAIVVAIFIGVSWIADGVVALSLMGTDTSKVWTLLYALLGIVAGIAVLFSPMYAATVLWLILGISLVALGVVQLIRALTLKDAQTAEIPGEVI</sequence>
<keyword evidence="1" id="KW-0812">Transmembrane</keyword>
<dbReference type="EMBL" id="CP043732">
    <property type="protein sequence ID" value="QMU98140.1"/>
    <property type="molecule type" value="Genomic_DNA"/>
</dbReference>
<proteinExistence type="predicted"/>
<evidence type="ECO:0000256" key="1">
    <source>
        <dbReference type="SAM" id="Phobius"/>
    </source>
</evidence>
<dbReference type="Proteomes" id="UP000515708">
    <property type="component" value="Chromosome"/>
</dbReference>
<feature type="transmembrane region" description="Helical" evidence="1">
    <location>
        <begin position="157"/>
        <end position="176"/>
    </location>
</feature>
<evidence type="ECO:0000313" key="3">
    <source>
        <dbReference type="Proteomes" id="UP000515708"/>
    </source>
</evidence>
<dbReference type="RefSeq" id="WP_182253150.1">
    <property type="nucleotide sequence ID" value="NZ_CP043732.1"/>
</dbReference>
<dbReference type="PANTHER" id="PTHR34989">
    <property type="entry name" value="PROTEIN HDED"/>
    <property type="match status" value="1"/>
</dbReference>
<dbReference type="AlphaFoldDB" id="A0A7D8AAN1"/>
<gene>
    <name evidence="2" type="ORF">FVO59_13745</name>
</gene>
<dbReference type="Pfam" id="PF03729">
    <property type="entry name" value="DUF308"/>
    <property type="match status" value="2"/>
</dbReference>
<dbReference type="InterPro" id="IPR052712">
    <property type="entry name" value="Acid_resist_chaperone_HdeD"/>
</dbReference>
<dbReference type="InterPro" id="IPR005325">
    <property type="entry name" value="DUF308_memb"/>
</dbReference>